<sequence>MEIKKYYLAPTALVPNSPLPLLHYVGAIAPGDDAKVRFYDLLRANNWELQWLVRYGPTQEAHYHSGIHECMAVLSGEATIRFGAADTTPDLEASTNGVGKEPGGLEIQAHAGDVFLIPAGVCHKTFNPIPNPGFERLTPGDGHSVDAADVRKFVSEVELSGFTMMGCYPQGHGTWDFLTGGEGNYEKAWSVPIPERDPILGTSPDGILGTWRWPNH</sequence>
<evidence type="ECO:0000313" key="1">
    <source>
        <dbReference type="EMBL" id="KAJ8986968.1"/>
    </source>
</evidence>
<comment type="caution">
    <text evidence="1">The sequence shown here is derived from an EMBL/GenBank/DDBJ whole genome shotgun (WGS) entry which is preliminary data.</text>
</comment>
<dbReference type="InterPro" id="IPR014710">
    <property type="entry name" value="RmlC-like_jellyroll"/>
</dbReference>
<dbReference type="Gene3D" id="2.60.120.10">
    <property type="entry name" value="Jelly Rolls"/>
    <property type="match status" value="1"/>
</dbReference>
<gene>
    <name evidence="1" type="ORF">HRR80_008908</name>
</gene>
<organism evidence="1 2">
    <name type="scientific">Exophiala dermatitidis</name>
    <name type="common">Black yeast-like fungus</name>
    <name type="synonym">Wangiella dermatitidis</name>
    <dbReference type="NCBI Taxonomy" id="5970"/>
    <lineage>
        <taxon>Eukaryota</taxon>
        <taxon>Fungi</taxon>
        <taxon>Dikarya</taxon>
        <taxon>Ascomycota</taxon>
        <taxon>Pezizomycotina</taxon>
        <taxon>Eurotiomycetes</taxon>
        <taxon>Chaetothyriomycetidae</taxon>
        <taxon>Chaetothyriales</taxon>
        <taxon>Herpotrichiellaceae</taxon>
        <taxon>Exophiala</taxon>
    </lineage>
</organism>
<dbReference type="SUPFAM" id="SSF51182">
    <property type="entry name" value="RmlC-like cupins"/>
    <property type="match status" value="1"/>
</dbReference>
<name>A0AAN6IQR6_EXODE</name>
<dbReference type="CDD" id="cd02219">
    <property type="entry name" value="cupin_YjlB-like"/>
    <property type="match status" value="1"/>
</dbReference>
<dbReference type="PANTHER" id="PTHR36448">
    <property type="entry name" value="BLR7373 PROTEIN"/>
    <property type="match status" value="1"/>
</dbReference>
<dbReference type="Proteomes" id="UP001161757">
    <property type="component" value="Unassembled WGS sequence"/>
</dbReference>
<dbReference type="InterPro" id="IPR011051">
    <property type="entry name" value="RmlC_Cupin_sf"/>
</dbReference>
<dbReference type="InterPro" id="IPR047121">
    <property type="entry name" value="YjiB-like"/>
</dbReference>
<evidence type="ECO:0008006" key="3">
    <source>
        <dbReference type="Google" id="ProtNLM"/>
    </source>
</evidence>
<dbReference type="PANTHER" id="PTHR36448:SF3">
    <property type="entry name" value="CUPIN TYPE-2 DOMAIN-CONTAINING PROTEIN"/>
    <property type="match status" value="1"/>
</dbReference>
<dbReference type="EMBL" id="JAJGCB010000029">
    <property type="protein sequence ID" value="KAJ8986968.1"/>
    <property type="molecule type" value="Genomic_DNA"/>
</dbReference>
<protein>
    <recommendedName>
        <fullName evidence="3">Cupin type-1 domain-containing protein</fullName>
    </recommendedName>
</protein>
<proteinExistence type="predicted"/>
<reference evidence="1" key="1">
    <citation type="submission" date="2023-01" db="EMBL/GenBank/DDBJ databases">
        <title>Exophiala dermititidis isolated from Cystic Fibrosis Patient.</title>
        <authorList>
            <person name="Kurbessoian T."/>
            <person name="Crocker A."/>
            <person name="Murante D."/>
            <person name="Hogan D.A."/>
            <person name="Stajich J.E."/>
        </authorList>
    </citation>
    <scope>NUCLEOTIDE SEQUENCE</scope>
    <source>
        <strain evidence="1">Ex8</strain>
    </source>
</reference>
<dbReference type="AlphaFoldDB" id="A0AAN6IQR6"/>
<evidence type="ECO:0000313" key="2">
    <source>
        <dbReference type="Proteomes" id="UP001161757"/>
    </source>
</evidence>
<accession>A0AAN6IQR6</accession>